<name>A0A371F9I2_MUCPR</name>
<accession>A0A371F9I2</accession>
<evidence type="ECO:0000313" key="1">
    <source>
        <dbReference type="EMBL" id="RDX74951.1"/>
    </source>
</evidence>
<proteinExistence type="predicted"/>
<sequence length="144" mass="15563">MGRVSAWLRCSRLGLQQRVTSLAGPHPTNMCPTLQDTESDHPKIVESIGGVGHMIANNLEGNSSSQVRVKGNIQLKNSDPPRACLRLSVESKILSTTIPTVATTKSAITGQLTIFKGPNEVVGNKKPRVSAYYKLQQHAISAKF</sequence>
<reference evidence="1" key="1">
    <citation type="submission" date="2018-05" db="EMBL/GenBank/DDBJ databases">
        <title>Draft genome of Mucuna pruriens seed.</title>
        <authorList>
            <person name="Nnadi N.E."/>
            <person name="Vos R."/>
            <person name="Hasami M.H."/>
            <person name="Devisetty U.K."/>
            <person name="Aguiy J.C."/>
        </authorList>
    </citation>
    <scope>NUCLEOTIDE SEQUENCE [LARGE SCALE GENOMIC DNA]</scope>
    <source>
        <strain evidence="1">JCA_2017</strain>
    </source>
</reference>
<dbReference type="Proteomes" id="UP000257109">
    <property type="component" value="Unassembled WGS sequence"/>
</dbReference>
<organism evidence="1 2">
    <name type="scientific">Mucuna pruriens</name>
    <name type="common">Velvet bean</name>
    <name type="synonym">Dolichos pruriens</name>
    <dbReference type="NCBI Taxonomy" id="157652"/>
    <lineage>
        <taxon>Eukaryota</taxon>
        <taxon>Viridiplantae</taxon>
        <taxon>Streptophyta</taxon>
        <taxon>Embryophyta</taxon>
        <taxon>Tracheophyta</taxon>
        <taxon>Spermatophyta</taxon>
        <taxon>Magnoliopsida</taxon>
        <taxon>eudicotyledons</taxon>
        <taxon>Gunneridae</taxon>
        <taxon>Pentapetalae</taxon>
        <taxon>rosids</taxon>
        <taxon>fabids</taxon>
        <taxon>Fabales</taxon>
        <taxon>Fabaceae</taxon>
        <taxon>Papilionoideae</taxon>
        <taxon>50 kb inversion clade</taxon>
        <taxon>NPAAA clade</taxon>
        <taxon>indigoferoid/millettioid clade</taxon>
        <taxon>Phaseoleae</taxon>
        <taxon>Mucuna</taxon>
    </lineage>
</organism>
<dbReference type="AlphaFoldDB" id="A0A371F9I2"/>
<gene>
    <name evidence="1" type="ORF">CR513_45229</name>
</gene>
<feature type="non-terminal residue" evidence="1">
    <location>
        <position position="1"/>
    </location>
</feature>
<evidence type="ECO:0000313" key="2">
    <source>
        <dbReference type="Proteomes" id="UP000257109"/>
    </source>
</evidence>
<keyword evidence="2" id="KW-1185">Reference proteome</keyword>
<protein>
    <submittedName>
        <fullName evidence="1">Uncharacterized protein</fullName>
    </submittedName>
</protein>
<dbReference type="EMBL" id="QJKJ01009999">
    <property type="protein sequence ID" value="RDX74951.1"/>
    <property type="molecule type" value="Genomic_DNA"/>
</dbReference>
<comment type="caution">
    <text evidence="1">The sequence shown here is derived from an EMBL/GenBank/DDBJ whole genome shotgun (WGS) entry which is preliminary data.</text>
</comment>